<keyword evidence="2" id="KW-1185">Reference proteome</keyword>
<organism evidence="1 2">
    <name type="scientific">Rickettsia amblyommatis str. Ac/Pa</name>
    <dbReference type="NCBI Taxonomy" id="1359164"/>
    <lineage>
        <taxon>Bacteria</taxon>
        <taxon>Pseudomonadati</taxon>
        <taxon>Pseudomonadota</taxon>
        <taxon>Alphaproteobacteria</taxon>
        <taxon>Rickettsiales</taxon>
        <taxon>Rickettsiaceae</taxon>
        <taxon>Rickettsieae</taxon>
        <taxon>Rickettsia</taxon>
        <taxon>spotted fever group</taxon>
    </lineage>
</organism>
<gene>
    <name evidence="1" type="ORF">APHACPA_1553</name>
</gene>
<dbReference type="Proteomes" id="UP000033556">
    <property type="component" value="Unassembled WGS sequence"/>
</dbReference>
<evidence type="ECO:0000313" key="2">
    <source>
        <dbReference type="Proteomes" id="UP000033556"/>
    </source>
</evidence>
<sequence>MLVQLLSVHTTLIFSPEIDELNSFSSLLGGYFNNRLGNLMK</sequence>
<evidence type="ECO:0000313" key="1">
    <source>
        <dbReference type="EMBL" id="KJV62523.1"/>
    </source>
</evidence>
<reference evidence="1 2" key="1">
    <citation type="submission" date="2015-01" db="EMBL/GenBank/DDBJ databases">
        <title>Genome Sequencing of Rickettsiales.</title>
        <authorList>
            <person name="Daugherty S.C."/>
            <person name="Su Q."/>
            <person name="Abolude K."/>
            <person name="Beier-Sexton M."/>
            <person name="Carlyon J.A."/>
            <person name="Carter R."/>
            <person name="Day N.P."/>
            <person name="Dumler S.J."/>
            <person name="Dyachenko V."/>
            <person name="Godinez A."/>
            <person name="Kurtti T.J."/>
            <person name="Lichay M."/>
            <person name="Mullins K.E."/>
            <person name="Ott S."/>
            <person name="Pappas-Brown V."/>
            <person name="Paris D.H."/>
            <person name="Patel P."/>
            <person name="Richards A.L."/>
            <person name="Sadzewicz L."/>
            <person name="Sears K."/>
            <person name="Seidman D."/>
            <person name="Sengamalay N."/>
            <person name="Stenos J."/>
            <person name="Tallon L.J."/>
            <person name="Vincent G."/>
            <person name="Fraser C.M."/>
            <person name="Munderloh U."/>
            <person name="Dunning-Hotopp J.C."/>
        </authorList>
    </citation>
    <scope>NUCLEOTIDE SEQUENCE [LARGE SCALE GENOMIC DNA]</scope>
    <source>
        <strain evidence="1 2">Ac/Pa</strain>
    </source>
</reference>
<comment type="caution">
    <text evidence="1">The sequence shown here is derived from an EMBL/GenBank/DDBJ whole genome shotgun (WGS) entry which is preliminary data.</text>
</comment>
<proteinExistence type="predicted"/>
<dbReference type="AlphaFoldDB" id="A0A0F3N362"/>
<protein>
    <submittedName>
        <fullName evidence="1">Uncharacterized protein</fullName>
    </submittedName>
</protein>
<name>A0A0F3N362_RICAM</name>
<dbReference type="EMBL" id="LANR01000001">
    <property type="protein sequence ID" value="KJV62523.1"/>
    <property type="molecule type" value="Genomic_DNA"/>
</dbReference>
<accession>A0A0F3N362</accession>